<dbReference type="Proteomes" id="UP001056778">
    <property type="component" value="Chromosome 8"/>
</dbReference>
<gene>
    <name evidence="1" type="ORF">MML48_8g00014177</name>
</gene>
<organism evidence="1 2">
    <name type="scientific">Holotrichia oblita</name>
    <name type="common">Chafer beetle</name>
    <dbReference type="NCBI Taxonomy" id="644536"/>
    <lineage>
        <taxon>Eukaryota</taxon>
        <taxon>Metazoa</taxon>
        <taxon>Ecdysozoa</taxon>
        <taxon>Arthropoda</taxon>
        <taxon>Hexapoda</taxon>
        <taxon>Insecta</taxon>
        <taxon>Pterygota</taxon>
        <taxon>Neoptera</taxon>
        <taxon>Endopterygota</taxon>
        <taxon>Coleoptera</taxon>
        <taxon>Polyphaga</taxon>
        <taxon>Scarabaeiformia</taxon>
        <taxon>Scarabaeidae</taxon>
        <taxon>Melolonthinae</taxon>
        <taxon>Holotrichia</taxon>
    </lineage>
</organism>
<accession>A0ACB9SQ71</accession>
<keyword evidence="2" id="KW-1185">Reference proteome</keyword>
<reference evidence="1" key="1">
    <citation type="submission" date="2022-04" db="EMBL/GenBank/DDBJ databases">
        <title>Chromosome-scale genome assembly of Holotrichia oblita Faldermann.</title>
        <authorList>
            <person name="Rongchong L."/>
        </authorList>
    </citation>
    <scope>NUCLEOTIDE SEQUENCE</scope>
    <source>
        <strain evidence="1">81SQS9</strain>
    </source>
</reference>
<sequence>MLFTNNEAVDMIAVYFECLQNAALAQRVYRARYPNRHLRDARIFSRLVRNLRSTGSFRPQLRRHAARTTEDNIVNVLAYVELNPHVSTRAMSRALGLSRTTIINILEDHRKVVNAGMRRLSETNNENIENNYDQNLLKK</sequence>
<dbReference type="EMBL" id="CM043022">
    <property type="protein sequence ID" value="KAI4456639.1"/>
    <property type="molecule type" value="Genomic_DNA"/>
</dbReference>
<evidence type="ECO:0000313" key="1">
    <source>
        <dbReference type="EMBL" id="KAI4456639.1"/>
    </source>
</evidence>
<comment type="caution">
    <text evidence="1">The sequence shown here is derived from an EMBL/GenBank/DDBJ whole genome shotgun (WGS) entry which is preliminary data.</text>
</comment>
<proteinExistence type="predicted"/>
<name>A0ACB9SQ71_HOLOL</name>
<protein>
    <submittedName>
        <fullName evidence="1">Transposable element tc3 transposase-like protein</fullName>
    </submittedName>
</protein>
<evidence type="ECO:0000313" key="2">
    <source>
        <dbReference type="Proteomes" id="UP001056778"/>
    </source>
</evidence>